<sequence length="62" mass="7029">MFQAVPDGPFESFRFLNQRDKRCGVGLATSQPSKLRQLRGMSLMASHNEADLMFDVLTQVVR</sequence>
<organism evidence="1 2">
    <name type="scientific">Serinicoccus chungangensis</name>
    <dbReference type="NCBI Taxonomy" id="767452"/>
    <lineage>
        <taxon>Bacteria</taxon>
        <taxon>Bacillati</taxon>
        <taxon>Actinomycetota</taxon>
        <taxon>Actinomycetes</taxon>
        <taxon>Micrococcales</taxon>
        <taxon>Ornithinimicrobiaceae</taxon>
        <taxon>Serinicoccus</taxon>
    </lineage>
</organism>
<evidence type="ECO:0000313" key="2">
    <source>
        <dbReference type="Proteomes" id="UP000054837"/>
    </source>
</evidence>
<reference evidence="1 2" key="1">
    <citation type="submission" date="2015-12" db="EMBL/GenBank/DDBJ databases">
        <title>Serinicoccus chungangenesis strain CD08_5 genome sequencing and assembly.</title>
        <authorList>
            <person name="Chander A.M."/>
            <person name="Kaur G."/>
            <person name="Nair G.R."/>
            <person name="Dhawan D.K."/>
            <person name="Kochhar R.K."/>
            <person name="Mayilraj S."/>
            <person name="Bhadada S.K."/>
        </authorList>
    </citation>
    <scope>NUCLEOTIDE SEQUENCE [LARGE SCALE GENOMIC DNA]</scope>
    <source>
        <strain evidence="1 2">CD08_5</strain>
    </source>
</reference>
<dbReference type="EMBL" id="LQBL01000005">
    <property type="protein sequence ID" value="KUG57375.1"/>
    <property type="molecule type" value="Genomic_DNA"/>
</dbReference>
<dbReference type="AlphaFoldDB" id="A0A0W8IBP3"/>
<accession>A0A0W8IBP3</accession>
<comment type="caution">
    <text evidence="1">The sequence shown here is derived from an EMBL/GenBank/DDBJ whole genome shotgun (WGS) entry which is preliminary data.</text>
</comment>
<keyword evidence="2" id="KW-1185">Reference proteome</keyword>
<proteinExistence type="predicted"/>
<protein>
    <submittedName>
        <fullName evidence="1">Uncharacterized protein</fullName>
    </submittedName>
</protein>
<dbReference type="Proteomes" id="UP000054837">
    <property type="component" value="Unassembled WGS sequence"/>
</dbReference>
<evidence type="ECO:0000313" key="1">
    <source>
        <dbReference type="EMBL" id="KUG57375.1"/>
    </source>
</evidence>
<gene>
    <name evidence="1" type="ORF">AVL62_13135</name>
</gene>
<name>A0A0W8IBP3_9MICO</name>